<dbReference type="SMART" id="SM00665">
    <property type="entry name" value="B561"/>
    <property type="match status" value="1"/>
</dbReference>
<feature type="transmembrane region" description="Helical" evidence="8">
    <location>
        <begin position="478"/>
        <end position="501"/>
    </location>
</feature>
<dbReference type="OrthoDB" id="544907at2759"/>
<keyword evidence="2" id="KW-0813">Transport</keyword>
<feature type="transmembrane region" description="Helical" evidence="8">
    <location>
        <begin position="554"/>
        <end position="578"/>
    </location>
</feature>
<evidence type="ECO:0000256" key="7">
    <source>
        <dbReference type="SAM" id="MobiDB-lite"/>
    </source>
</evidence>
<comment type="subcellular location">
    <subcellularLocation>
        <location evidence="1">Membrane</location>
    </subcellularLocation>
</comment>
<evidence type="ECO:0000256" key="8">
    <source>
        <dbReference type="SAM" id="Phobius"/>
    </source>
</evidence>
<feature type="region of interest" description="Disordered" evidence="7">
    <location>
        <begin position="86"/>
        <end position="173"/>
    </location>
</feature>
<feature type="compositionally biased region" description="Low complexity" evidence="7">
    <location>
        <begin position="155"/>
        <end position="173"/>
    </location>
</feature>
<gene>
    <name evidence="10" type="ORF">HYH03_013421</name>
</gene>
<keyword evidence="5 8" id="KW-1133">Transmembrane helix</keyword>
<dbReference type="AlphaFoldDB" id="A0A835XN72"/>
<feature type="domain" description="Cytochrome b561" evidence="9">
    <location>
        <begin position="350"/>
        <end position="570"/>
    </location>
</feature>
<feature type="transmembrane region" description="Helical" evidence="8">
    <location>
        <begin position="383"/>
        <end position="407"/>
    </location>
</feature>
<dbReference type="Pfam" id="PF03188">
    <property type="entry name" value="Cytochrom_B561"/>
    <property type="match status" value="1"/>
</dbReference>
<keyword evidence="6 8" id="KW-0472">Membrane</keyword>
<dbReference type="Proteomes" id="UP000612055">
    <property type="component" value="Unassembled WGS sequence"/>
</dbReference>
<keyword evidence="4" id="KW-0249">Electron transport</keyword>
<evidence type="ECO:0000256" key="1">
    <source>
        <dbReference type="ARBA" id="ARBA00004370"/>
    </source>
</evidence>
<evidence type="ECO:0000256" key="4">
    <source>
        <dbReference type="ARBA" id="ARBA00022982"/>
    </source>
</evidence>
<feature type="transmembrane region" description="Helical" evidence="8">
    <location>
        <begin position="522"/>
        <end position="542"/>
    </location>
</feature>
<feature type="compositionally biased region" description="Low complexity" evidence="7">
    <location>
        <begin position="87"/>
        <end position="144"/>
    </location>
</feature>
<dbReference type="PROSITE" id="PS50939">
    <property type="entry name" value="CYTOCHROME_B561"/>
    <property type="match status" value="1"/>
</dbReference>
<keyword evidence="11" id="KW-1185">Reference proteome</keyword>
<dbReference type="PANTHER" id="PTHR23130">
    <property type="entry name" value="CYTOCHROME B561 AND DOMON DOMAIN-CONTAINING PROTEIN"/>
    <property type="match status" value="1"/>
</dbReference>
<evidence type="ECO:0000313" key="11">
    <source>
        <dbReference type="Proteomes" id="UP000612055"/>
    </source>
</evidence>
<evidence type="ECO:0000256" key="3">
    <source>
        <dbReference type="ARBA" id="ARBA00022692"/>
    </source>
</evidence>
<protein>
    <recommendedName>
        <fullName evidence="9">Cytochrome b561 domain-containing protein</fullName>
    </recommendedName>
</protein>
<evidence type="ECO:0000313" key="10">
    <source>
        <dbReference type="EMBL" id="KAG2487982.1"/>
    </source>
</evidence>
<dbReference type="PROSITE" id="PS51257">
    <property type="entry name" value="PROKAR_LIPOPROTEIN"/>
    <property type="match status" value="1"/>
</dbReference>
<comment type="caution">
    <text evidence="10">The sequence shown here is derived from an EMBL/GenBank/DDBJ whole genome shotgun (WGS) entry which is preliminary data.</text>
</comment>
<feature type="region of interest" description="Disordered" evidence="7">
    <location>
        <begin position="602"/>
        <end position="637"/>
    </location>
</feature>
<feature type="compositionally biased region" description="Polar residues" evidence="7">
    <location>
        <begin position="145"/>
        <end position="154"/>
    </location>
</feature>
<dbReference type="PANTHER" id="PTHR23130:SF171">
    <property type="entry name" value="OS01G0895300 PROTEIN"/>
    <property type="match status" value="1"/>
</dbReference>
<accession>A0A835XN72</accession>
<keyword evidence="3 8" id="KW-0812">Transmembrane</keyword>
<name>A0A835XN72_9CHLO</name>
<feature type="transmembrane region" description="Helical" evidence="8">
    <location>
        <begin position="441"/>
        <end position="466"/>
    </location>
</feature>
<evidence type="ECO:0000256" key="5">
    <source>
        <dbReference type="ARBA" id="ARBA00022989"/>
    </source>
</evidence>
<organism evidence="10 11">
    <name type="scientific">Edaphochlamys debaryana</name>
    <dbReference type="NCBI Taxonomy" id="47281"/>
    <lineage>
        <taxon>Eukaryota</taxon>
        <taxon>Viridiplantae</taxon>
        <taxon>Chlorophyta</taxon>
        <taxon>core chlorophytes</taxon>
        <taxon>Chlorophyceae</taxon>
        <taxon>CS clade</taxon>
        <taxon>Chlamydomonadales</taxon>
        <taxon>Chlamydomonadales incertae sedis</taxon>
        <taxon>Edaphochlamys</taxon>
    </lineage>
</organism>
<dbReference type="EMBL" id="JAEHOE010000089">
    <property type="protein sequence ID" value="KAG2487982.1"/>
    <property type="molecule type" value="Genomic_DNA"/>
</dbReference>
<evidence type="ECO:0000256" key="2">
    <source>
        <dbReference type="ARBA" id="ARBA00022448"/>
    </source>
</evidence>
<reference evidence="10" key="1">
    <citation type="journal article" date="2020" name="bioRxiv">
        <title>Comparative genomics of Chlamydomonas.</title>
        <authorList>
            <person name="Craig R.J."/>
            <person name="Hasan A.R."/>
            <person name="Ness R.W."/>
            <person name="Keightley P.D."/>
        </authorList>
    </citation>
    <scope>NUCLEOTIDE SEQUENCE</scope>
    <source>
        <strain evidence="10">CCAP 11/70</strain>
    </source>
</reference>
<sequence>MLRVATLQVSYGGSTREALVTSTVGSLGGSSSCPNKKSYTTAAKYHLANLVLASSVNSGSVTLQVTSATGEFDYFHTATLSIPVSCGTSTTGSTTTGSTTGTTTTTSGSTGSTGSSPTSTGSTPTTGSTTSTTGSTTSTTGPTSATADGSNLGPTSSSSETTATSNALGSGSSKSGSCTASDLGYQCSLPLKSGAVLHWTTGGATPPPNACTGSSSSSSTSSTLSTLPSASLVHLALASPMEGYAALAFAAQSGTMSPADSVIGRIENGVAKVETYKLEGYDLGALQSPSWAQHAGVVATSAGGTVLCFSVPAASTGASGSGRRRGRTLAQATGTAPGLDATALQLNWAVNDVPDLTTHAAKGGLTLNAVSGSAAQASSAKEVFVQVHGALMAIAWGLLLPLGVLTARHRWALNGARFVMASDGAPGAGPTTGCGCCQKEIWYYLHVTCQVSGLTLFVIGFVIALVKLEVEEMEGPGGAHKALGILTAACAGLQFVGAFIRPTPGAPRRPLWNAFHHWLGRFTTLASWVTIYLGVYLAHASYDQPLAAWLTPLVGVLCALIGLDVALSLVSGPLLLAVTTHAARMARANGNAVAAENGSAGGGGGGGGGGADAAAVVGTSRGDTEKGKAAPAAKAGGAFGARQVVPVETSPAQSPLRR</sequence>
<feature type="compositionally biased region" description="Gly residues" evidence="7">
    <location>
        <begin position="602"/>
        <end position="611"/>
    </location>
</feature>
<evidence type="ECO:0000259" key="9">
    <source>
        <dbReference type="PROSITE" id="PS50939"/>
    </source>
</evidence>
<evidence type="ECO:0000256" key="6">
    <source>
        <dbReference type="ARBA" id="ARBA00023136"/>
    </source>
</evidence>
<dbReference type="InterPro" id="IPR006593">
    <property type="entry name" value="Cyt_b561/ferric_Rdtase_TM"/>
</dbReference>
<dbReference type="GO" id="GO:0016020">
    <property type="term" value="C:membrane"/>
    <property type="evidence" value="ECO:0007669"/>
    <property type="project" value="UniProtKB-SubCell"/>
</dbReference>
<dbReference type="Gene3D" id="1.20.120.1770">
    <property type="match status" value="1"/>
</dbReference>
<proteinExistence type="predicted"/>
<dbReference type="CDD" id="cd08760">
    <property type="entry name" value="Cyt_b561_FRRS1_like"/>
    <property type="match status" value="1"/>
</dbReference>